<evidence type="ECO:0000256" key="1">
    <source>
        <dbReference type="SAM" id="MobiDB-lite"/>
    </source>
</evidence>
<dbReference type="EMBL" id="VFLP01000016">
    <property type="protein sequence ID" value="TRX95379.1"/>
    <property type="molecule type" value="Genomic_DNA"/>
</dbReference>
<gene>
    <name evidence="2" type="ORF">FHL15_003710</name>
</gene>
<keyword evidence="3" id="KW-1185">Reference proteome</keyword>
<reference evidence="3" key="1">
    <citation type="submission" date="2019-06" db="EMBL/GenBank/DDBJ databases">
        <title>Draft genome sequence of the griseofulvin-producing fungus Xylaria cubensis strain G536.</title>
        <authorList>
            <person name="Mead M.E."/>
            <person name="Raja H.A."/>
            <person name="Steenwyk J.L."/>
            <person name="Knowles S.L."/>
            <person name="Oberlies N.H."/>
            <person name="Rokas A."/>
        </authorList>
    </citation>
    <scope>NUCLEOTIDE SEQUENCE [LARGE SCALE GENOMIC DNA]</scope>
    <source>
        <strain evidence="3">G536</strain>
    </source>
</reference>
<sequence length="158" mass="18139">MERLSFSRRLQNSRTRSAKTASQGGQLDDTGCRDGYHQRYWRRHPNAQWITAVLKVKVKRPIKPVKSCRIYGLELHLTKCFILAPPPDMLGMAMAVANQPFIGDETPSAADIEKRKLKPRRRTTTPTNCMLTHLDNITTRKHALSSRPLQYVDLDVKR</sequence>
<name>A0A553I597_9PEZI</name>
<protein>
    <submittedName>
        <fullName evidence="2">Uncharacterized protein</fullName>
    </submittedName>
</protein>
<proteinExistence type="predicted"/>
<evidence type="ECO:0000313" key="3">
    <source>
        <dbReference type="Proteomes" id="UP000319160"/>
    </source>
</evidence>
<accession>A0A553I597</accession>
<dbReference type="AlphaFoldDB" id="A0A553I597"/>
<dbReference type="Proteomes" id="UP000319160">
    <property type="component" value="Unassembled WGS sequence"/>
</dbReference>
<feature type="compositionally biased region" description="Polar residues" evidence="1">
    <location>
        <begin position="8"/>
        <end position="25"/>
    </location>
</feature>
<organism evidence="2 3">
    <name type="scientific">Xylaria flabelliformis</name>
    <dbReference type="NCBI Taxonomy" id="2512241"/>
    <lineage>
        <taxon>Eukaryota</taxon>
        <taxon>Fungi</taxon>
        <taxon>Dikarya</taxon>
        <taxon>Ascomycota</taxon>
        <taxon>Pezizomycotina</taxon>
        <taxon>Sordariomycetes</taxon>
        <taxon>Xylariomycetidae</taxon>
        <taxon>Xylariales</taxon>
        <taxon>Xylariaceae</taxon>
        <taxon>Xylaria</taxon>
    </lineage>
</organism>
<feature type="region of interest" description="Disordered" evidence="1">
    <location>
        <begin position="1"/>
        <end position="31"/>
    </location>
</feature>
<comment type="caution">
    <text evidence="2">The sequence shown here is derived from an EMBL/GenBank/DDBJ whole genome shotgun (WGS) entry which is preliminary data.</text>
</comment>
<dbReference type="STRING" id="2512241.A0A553I597"/>
<evidence type="ECO:0000313" key="2">
    <source>
        <dbReference type="EMBL" id="TRX95379.1"/>
    </source>
</evidence>